<evidence type="ECO:0000256" key="1">
    <source>
        <dbReference type="SAM" id="MobiDB-lite"/>
    </source>
</evidence>
<evidence type="ECO:0000313" key="2">
    <source>
        <dbReference type="EMBL" id="GEZ57863.1"/>
    </source>
</evidence>
<feature type="compositionally biased region" description="Basic and acidic residues" evidence="1">
    <location>
        <begin position="314"/>
        <end position="331"/>
    </location>
</feature>
<accession>A0A699IID1</accession>
<feature type="compositionally biased region" description="Basic and acidic residues" evidence="1">
    <location>
        <begin position="338"/>
        <end position="369"/>
    </location>
</feature>
<feature type="compositionally biased region" description="Low complexity" evidence="1">
    <location>
        <begin position="416"/>
        <end position="430"/>
    </location>
</feature>
<feature type="region of interest" description="Disordered" evidence="1">
    <location>
        <begin position="383"/>
        <end position="439"/>
    </location>
</feature>
<proteinExistence type="predicted"/>
<dbReference type="AlphaFoldDB" id="A0A699IID1"/>
<reference evidence="2" key="1">
    <citation type="journal article" date="2019" name="Sci. Rep.">
        <title>Draft genome of Tanacetum cinerariifolium, the natural source of mosquito coil.</title>
        <authorList>
            <person name="Yamashiro T."/>
            <person name="Shiraishi A."/>
            <person name="Satake H."/>
            <person name="Nakayama K."/>
        </authorList>
    </citation>
    <scope>NUCLEOTIDE SEQUENCE</scope>
</reference>
<comment type="caution">
    <text evidence="2">The sequence shown here is derived from an EMBL/GenBank/DDBJ whole genome shotgun (WGS) entry which is preliminary data.</text>
</comment>
<feature type="region of interest" description="Disordered" evidence="1">
    <location>
        <begin position="242"/>
        <end position="284"/>
    </location>
</feature>
<organism evidence="2">
    <name type="scientific">Tanacetum cinerariifolium</name>
    <name type="common">Dalmatian daisy</name>
    <name type="synonym">Chrysanthemum cinerariifolium</name>
    <dbReference type="NCBI Taxonomy" id="118510"/>
    <lineage>
        <taxon>Eukaryota</taxon>
        <taxon>Viridiplantae</taxon>
        <taxon>Streptophyta</taxon>
        <taxon>Embryophyta</taxon>
        <taxon>Tracheophyta</taxon>
        <taxon>Spermatophyta</taxon>
        <taxon>Magnoliopsida</taxon>
        <taxon>eudicotyledons</taxon>
        <taxon>Gunneridae</taxon>
        <taxon>Pentapetalae</taxon>
        <taxon>asterids</taxon>
        <taxon>campanulids</taxon>
        <taxon>Asterales</taxon>
        <taxon>Asteraceae</taxon>
        <taxon>Asteroideae</taxon>
        <taxon>Anthemideae</taxon>
        <taxon>Anthemidinae</taxon>
        <taxon>Tanacetum</taxon>
    </lineage>
</organism>
<feature type="compositionally biased region" description="Basic residues" evidence="1">
    <location>
        <begin position="259"/>
        <end position="270"/>
    </location>
</feature>
<dbReference type="EMBL" id="BKCJ010296169">
    <property type="protein sequence ID" value="GEZ57863.1"/>
    <property type="molecule type" value="Genomic_DNA"/>
</dbReference>
<protein>
    <submittedName>
        <fullName evidence="2">Uncharacterized protein</fullName>
    </submittedName>
</protein>
<feature type="region of interest" description="Disordered" evidence="1">
    <location>
        <begin position="311"/>
        <end position="369"/>
    </location>
</feature>
<gene>
    <name evidence="2" type="ORF">Tci_529836</name>
</gene>
<sequence>MAQQVILAAQLVLRYHTIGRCNNYAVLQSIPCSPECKIVGQIILDHPLSYALTATVDVPIVYLQQFWRTVSKVPDTKDTIRFMLDTEEFTYTMDMFRVTLHFPVETPENPFVAPINIENIKAFMNRKKEAIQYPQFIKLIIADLIKKFPNIPQRIDEDYHSIKDDIPLVSVHTTGNVLVRRILIPYAFLTEEIRATDDFKEYETVFMNVDVPMNQLQPVVSTQGTHRPIPKAYRIPTLTASPQGKKRKQIVRESSSPIKSHKITIKKKKQSTTLIPPPGDDRERDKVAEATILNEESYANEFADSLLNDDVDDFGTRIEPESHKEHPKNVTDDDEDIEKEKKDEEIEKEKKDKEIEKDKNIDDVEKTDEVVKEKDVDVATGSMEFRKEKIQTSIPSPTRSPRRVSSSDKTVFEELTATVSPTTDTTSKDSSTTKRKKKNFFVQDKDSSRKYCWHVQTTWSNSFSYQMTFEKQMR</sequence>
<name>A0A699IID1_TANCI</name>